<gene>
    <name evidence="2" type="ORF">Agabi119p4_5652</name>
</gene>
<name>A0A8H7KGD4_AGABI</name>
<sequence>MADNSSALRPSHPSRCYLPDSDSPNAPVSGSSSPLPSSEHQFPLSGQHAASHPSETYLSPPTAHQNPSTSSSAFLHPATNSMAEHVPAHPFLNSQPSYGIQPSTSIHQLEHPMYSYSFPPPPELGFRE</sequence>
<feature type="compositionally biased region" description="Polar residues" evidence="1">
    <location>
        <begin position="92"/>
        <end position="106"/>
    </location>
</feature>
<evidence type="ECO:0000313" key="2">
    <source>
        <dbReference type="EMBL" id="KAF7773485.1"/>
    </source>
</evidence>
<dbReference type="AlphaFoldDB" id="A0A8H7KGD4"/>
<proteinExistence type="predicted"/>
<feature type="region of interest" description="Disordered" evidence="1">
    <location>
        <begin position="1"/>
        <end position="106"/>
    </location>
</feature>
<evidence type="ECO:0000256" key="1">
    <source>
        <dbReference type="SAM" id="MobiDB-lite"/>
    </source>
</evidence>
<comment type="caution">
    <text evidence="2">The sequence shown here is derived from an EMBL/GenBank/DDBJ whole genome shotgun (WGS) entry which is preliminary data.</text>
</comment>
<protein>
    <submittedName>
        <fullName evidence="2">Uncharacterized protein</fullName>
    </submittedName>
</protein>
<evidence type="ECO:0000313" key="3">
    <source>
        <dbReference type="Proteomes" id="UP000629468"/>
    </source>
</evidence>
<dbReference type="Proteomes" id="UP000629468">
    <property type="component" value="Unassembled WGS sequence"/>
</dbReference>
<feature type="compositionally biased region" description="Polar residues" evidence="1">
    <location>
        <begin position="53"/>
        <end position="82"/>
    </location>
</feature>
<organism evidence="2 3">
    <name type="scientific">Agaricus bisporus var. burnettii</name>
    <dbReference type="NCBI Taxonomy" id="192524"/>
    <lineage>
        <taxon>Eukaryota</taxon>
        <taxon>Fungi</taxon>
        <taxon>Dikarya</taxon>
        <taxon>Basidiomycota</taxon>
        <taxon>Agaricomycotina</taxon>
        <taxon>Agaricomycetes</taxon>
        <taxon>Agaricomycetidae</taxon>
        <taxon>Agaricales</taxon>
        <taxon>Agaricineae</taxon>
        <taxon>Agaricaceae</taxon>
        <taxon>Agaricus</taxon>
    </lineage>
</organism>
<feature type="compositionally biased region" description="Low complexity" evidence="1">
    <location>
        <begin position="27"/>
        <end position="38"/>
    </location>
</feature>
<reference evidence="2 3" key="1">
    <citation type="journal article" name="Sci. Rep.">
        <title>Telomere-to-telomere assembled and centromere annotated genomes of the two main subspecies of the button mushroom Agaricus bisporus reveal especially polymorphic chromosome ends.</title>
        <authorList>
            <person name="Sonnenberg A.S.M."/>
            <person name="Sedaghat-Telgerd N."/>
            <person name="Lavrijssen B."/>
            <person name="Ohm R.A."/>
            <person name="Hendrickx P.M."/>
            <person name="Scholtmeijer K."/>
            <person name="Baars J.J.P."/>
            <person name="van Peer A."/>
        </authorList>
    </citation>
    <scope>NUCLEOTIDE SEQUENCE [LARGE SCALE GENOMIC DNA]</scope>
    <source>
        <strain evidence="2 3">H119_p4</strain>
    </source>
</reference>
<accession>A0A8H7KGD4</accession>
<dbReference type="EMBL" id="JABXXO010000007">
    <property type="protein sequence ID" value="KAF7773485.1"/>
    <property type="molecule type" value="Genomic_DNA"/>
</dbReference>